<comment type="subcellular location">
    <subcellularLocation>
        <location evidence="1">Membrane</location>
        <topology evidence="1">Multi-pass membrane protein</topology>
    </subcellularLocation>
</comment>
<accession>A0AAD4PU06</accession>
<evidence type="ECO:0000256" key="1">
    <source>
        <dbReference type="ARBA" id="ARBA00004141"/>
    </source>
</evidence>
<evidence type="ECO:0000256" key="6">
    <source>
        <dbReference type="ARBA" id="ARBA00023136"/>
    </source>
</evidence>
<feature type="transmembrane region" description="Helical" evidence="7">
    <location>
        <begin position="430"/>
        <end position="451"/>
    </location>
</feature>
<evidence type="ECO:0000313" key="8">
    <source>
        <dbReference type="EMBL" id="KAH8694088.1"/>
    </source>
</evidence>
<keyword evidence="2" id="KW-0813">Transport</keyword>
<gene>
    <name evidence="8" type="ORF">BGW36DRAFT_384336</name>
</gene>
<dbReference type="GeneID" id="70247065"/>
<dbReference type="InterPro" id="IPR002293">
    <property type="entry name" value="AA/rel_permease1"/>
</dbReference>
<evidence type="ECO:0000256" key="7">
    <source>
        <dbReference type="SAM" id="Phobius"/>
    </source>
</evidence>
<comment type="caution">
    <text evidence="8">The sequence shown here is derived from an EMBL/GenBank/DDBJ whole genome shotgun (WGS) entry which is preliminary data.</text>
</comment>
<feature type="transmembrane region" description="Helical" evidence="7">
    <location>
        <begin position="311"/>
        <end position="332"/>
    </location>
</feature>
<evidence type="ECO:0000256" key="2">
    <source>
        <dbReference type="ARBA" id="ARBA00022448"/>
    </source>
</evidence>
<feature type="transmembrane region" description="Helical" evidence="7">
    <location>
        <begin position="262"/>
        <end position="284"/>
    </location>
</feature>
<keyword evidence="4" id="KW-0029">Amino-acid transport</keyword>
<feature type="transmembrane region" description="Helical" evidence="7">
    <location>
        <begin position="183"/>
        <end position="206"/>
    </location>
</feature>
<keyword evidence="3 7" id="KW-0812">Transmembrane</keyword>
<keyword evidence="6 7" id="KW-0472">Membrane</keyword>
<sequence>MTDQHKQPTDDDAQLAAMGHKAELQRNFSMLSMLGLAFAILNSWTALSSSLSLSLPSGGSSSVVWGLVTAGICNLSIAASLAEFISAYPTAGGQYHWVAVSWKKWIPILSFVTGWINCAGWVALVATAGLLASQLIIGVISLMHPSYVAERWHQFLIYIGYNLVAFFVNAFMNSTLPFVTRAAFIWSIGGFVVISIAVLACSSPNYSSGDFVFREFLNQTGWPDGIAWLLGLLQGGFGITGYDAVAHMIEEIPNASIVGPKIMIYCVCIGTFTGSVFLVVLLFVPGDINDIISSSAGPLLQILYNATKSNAGAICLLIIPLVCLLFTATSIMTTSSRMIYAFARDGGLPASPFFSRVHLKLKVPLNALYLTTVLVIIFGLIFLGSSSAFNAIISVSVVALDLSYGIPIFINVVRGRRMIAESPWKMPEPLAWTANIISLVYIALTTVLFLFPPELPVTGSNMNYCVVVFGIVVIVSTFQWIVDGRKNFTGPRINLDELANGVTIGEAPLDQQVSRFEGEGEKKAADASI</sequence>
<evidence type="ECO:0000256" key="5">
    <source>
        <dbReference type="ARBA" id="ARBA00022989"/>
    </source>
</evidence>
<dbReference type="Gene3D" id="1.20.1740.10">
    <property type="entry name" value="Amino acid/polyamine transporter I"/>
    <property type="match status" value="1"/>
</dbReference>
<feature type="transmembrane region" description="Helical" evidence="7">
    <location>
        <begin position="463"/>
        <end position="482"/>
    </location>
</feature>
<dbReference type="PANTHER" id="PTHR45649">
    <property type="entry name" value="AMINO-ACID PERMEASE BAT1"/>
    <property type="match status" value="1"/>
</dbReference>
<evidence type="ECO:0000256" key="4">
    <source>
        <dbReference type="ARBA" id="ARBA00022970"/>
    </source>
</evidence>
<name>A0AAD4PU06_9EURO</name>
<dbReference type="InterPro" id="IPR004756">
    <property type="entry name" value="AA_permease"/>
</dbReference>
<feature type="transmembrane region" description="Helical" evidence="7">
    <location>
        <begin position="389"/>
        <end position="410"/>
    </location>
</feature>
<dbReference type="GO" id="GO:0016020">
    <property type="term" value="C:membrane"/>
    <property type="evidence" value="ECO:0007669"/>
    <property type="project" value="UniProtKB-SubCell"/>
</dbReference>
<proteinExistence type="predicted"/>
<dbReference type="Pfam" id="PF13520">
    <property type="entry name" value="AA_permease_2"/>
    <property type="match status" value="1"/>
</dbReference>
<keyword evidence="9" id="KW-1185">Reference proteome</keyword>
<feature type="transmembrane region" description="Helical" evidence="7">
    <location>
        <begin position="63"/>
        <end position="85"/>
    </location>
</feature>
<keyword evidence="5 7" id="KW-1133">Transmembrane helix</keyword>
<dbReference type="PANTHER" id="PTHR45649:SF14">
    <property type="entry name" value="GABA PERMEASE"/>
    <property type="match status" value="1"/>
</dbReference>
<protein>
    <submittedName>
        <fullName evidence="8">GABA permease gaba</fullName>
    </submittedName>
</protein>
<dbReference type="RefSeq" id="XP_046069758.1">
    <property type="nucleotide sequence ID" value="XM_046216778.1"/>
</dbReference>
<dbReference type="FunFam" id="1.20.1740.10:FF:000046">
    <property type="entry name" value="Amino-acid permease, putative"/>
    <property type="match status" value="1"/>
</dbReference>
<dbReference type="EMBL" id="JAJTJA010000009">
    <property type="protein sequence ID" value="KAH8694088.1"/>
    <property type="molecule type" value="Genomic_DNA"/>
</dbReference>
<feature type="transmembrane region" description="Helical" evidence="7">
    <location>
        <begin position="226"/>
        <end position="250"/>
    </location>
</feature>
<dbReference type="AlphaFoldDB" id="A0AAD4PU06"/>
<feature type="transmembrane region" description="Helical" evidence="7">
    <location>
        <begin position="28"/>
        <end position="51"/>
    </location>
</feature>
<dbReference type="GO" id="GO:0006865">
    <property type="term" value="P:amino acid transport"/>
    <property type="evidence" value="ECO:0007669"/>
    <property type="project" value="UniProtKB-KW"/>
</dbReference>
<dbReference type="NCBIfam" id="TIGR00907">
    <property type="entry name" value="2A0304"/>
    <property type="match status" value="1"/>
</dbReference>
<organism evidence="8 9">
    <name type="scientific">Talaromyces proteolyticus</name>
    <dbReference type="NCBI Taxonomy" id="1131652"/>
    <lineage>
        <taxon>Eukaryota</taxon>
        <taxon>Fungi</taxon>
        <taxon>Dikarya</taxon>
        <taxon>Ascomycota</taxon>
        <taxon>Pezizomycotina</taxon>
        <taxon>Eurotiomycetes</taxon>
        <taxon>Eurotiomycetidae</taxon>
        <taxon>Eurotiales</taxon>
        <taxon>Trichocomaceae</taxon>
        <taxon>Talaromyces</taxon>
        <taxon>Talaromyces sect. Bacilispori</taxon>
    </lineage>
</organism>
<evidence type="ECO:0000313" key="9">
    <source>
        <dbReference type="Proteomes" id="UP001201262"/>
    </source>
</evidence>
<reference evidence="8" key="1">
    <citation type="submission" date="2021-12" db="EMBL/GenBank/DDBJ databases">
        <title>Convergent genome expansion in fungi linked to evolution of root-endophyte symbiosis.</title>
        <authorList>
            <consortium name="DOE Joint Genome Institute"/>
            <person name="Ke Y.-H."/>
            <person name="Bonito G."/>
            <person name="Liao H.-L."/>
            <person name="Looney B."/>
            <person name="Rojas-Flechas A."/>
            <person name="Nash J."/>
            <person name="Hameed K."/>
            <person name="Schadt C."/>
            <person name="Martin F."/>
            <person name="Crous P.W."/>
            <person name="Miettinen O."/>
            <person name="Magnuson J.K."/>
            <person name="Labbe J."/>
            <person name="Jacobson D."/>
            <person name="Doktycz M.J."/>
            <person name="Veneault-Fourrey C."/>
            <person name="Kuo A."/>
            <person name="Mondo S."/>
            <person name="Calhoun S."/>
            <person name="Riley R."/>
            <person name="Ohm R."/>
            <person name="LaButti K."/>
            <person name="Andreopoulos B."/>
            <person name="Pangilinan J."/>
            <person name="Nolan M."/>
            <person name="Tritt A."/>
            <person name="Clum A."/>
            <person name="Lipzen A."/>
            <person name="Daum C."/>
            <person name="Barry K."/>
            <person name="Grigoriev I.V."/>
            <person name="Vilgalys R."/>
        </authorList>
    </citation>
    <scope>NUCLEOTIDE SEQUENCE</scope>
    <source>
        <strain evidence="8">PMI_201</strain>
    </source>
</reference>
<dbReference type="PIRSF" id="PIRSF006060">
    <property type="entry name" value="AA_transporter"/>
    <property type="match status" value="1"/>
</dbReference>
<evidence type="ECO:0000256" key="3">
    <source>
        <dbReference type="ARBA" id="ARBA00022692"/>
    </source>
</evidence>
<feature type="transmembrane region" description="Helical" evidence="7">
    <location>
        <begin position="152"/>
        <end position="171"/>
    </location>
</feature>
<dbReference type="GO" id="GO:0015101">
    <property type="term" value="F:organic cation transmembrane transporter activity"/>
    <property type="evidence" value="ECO:0007669"/>
    <property type="project" value="UniProtKB-ARBA"/>
</dbReference>
<dbReference type="Proteomes" id="UP001201262">
    <property type="component" value="Unassembled WGS sequence"/>
</dbReference>
<feature type="transmembrane region" description="Helical" evidence="7">
    <location>
        <begin position="363"/>
        <end position="383"/>
    </location>
</feature>
<feature type="transmembrane region" description="Helical" evidence="7">
    <location>
        <begin position="106"/>
        <end position="132"/>
    </location>
</feature>